<dbReference type="Pfam" id="PF06291">
    <property type="entry name" value="Lambda_Bor"/>
    <property type="match status" value="1"/>
</dbReference>
<proteinExistence type="predicted"/>
<dbReference type="EMBL" id="BART01017245">
    <property type="protein sequence ID" value="GAG75862.1"/>
    <property type="molecule type" value="Genomic_DNA"/>
</dbReference>
<dbReference type="AlphaFoldDB" id="X1B3F7"/>
<gene>
    <name evidence="1" type="ORF">S01H4_32882</name>
</gene>
<comment type="caution">
    <text evidence="1">The sequence shown here is derived from an EMBL/GenBank/DDBJ whole genome shotgun (WGS) entry which is preliminary data.</text>
</comment>
<dbReference type="InterPro" id="IPR010438">
    <property type="entry name" value="Lambda_Bor"/>
</dbReference>
<protein>
    <submittedName>
        <fullName evidence="1">Uncharacterized protein</fullName>
    </submittedName>
</protein>
<sequence>MTSCYTYTYTVGNGPQTGVEVMEKNHYLIYGLAPILISDPTQMAGGASDYQVTIEHTFVDGLLNALTGGIYTPTTTKVKK</sequence>
<accession>X1B3F7</accession>
<organism evidence="1">
    <name type="scientific">marine sediment metagenome</name>
    <dbReference type="NCBI Taxonomy" id="412755"/>
    <lineage>
        <taxon>unclassified sequences</taxon>
        <taxon>metagenomes</taxon>
        <taxon>ecological metagenomes</taxon>
    </lineage>
</organism>
<evidence type="ECO:0000313" key="1">
    <source>
        <dbReference type="EMBL" id="GAG75862.1"/>
    </source>
</evidence>
<reference evidence="1" key="1">
    <citation type="journal article" date="2014" name="Front. Microbiol.">
        <title>High frequency of phylogenetically diverse reductive dehalogenase-homologous genes in deep subseafloor sedimentary metagenomes.</title>
        <authorList>
            <person name="Kawai M."/>
            <person name="Futagami T."/>
            <person name="Toyoda A."/>
            <person name="Takaki Y."/>
            <person name="Nishi S."/>
            <person name="Hori S."/>
            <person name="Arai W."/>
            <person name="Tsubouchi T."/>
            <person name="Morono Y."/>
            <person name="Uchiyama I."/>
            <person name="Ito T."/>
            <person name="Fujiyama A."/>
            <person name="Inagaki F."/>
            <person name="Takami H."/>
        </authorList>
    </citation>
    <scope>NUCLEOTIDE SEQUENCE</scope>
    <source>
        <strain evidence="1">Expedition CK06-06</strain>
    </source>
</reference>
<name>X1B3F7_9ZZZZ</name>